<protein>
    <submittedName>
        <fullName evidence="2">Uncharacterized protein</fullName>
    </submittedName>
</protein>
<keyword evidence="1" id="KW-0812">Transmembrane</keyword>
<sequence>PYFQDYADVVSMAVRRFLPAAFVGHVICQCCVRRTLSGLKALVERTLLWLGGCWVRALNNVTFDRIPISRLTRHDLEQQPGAILALSLITAILLIIAAGQAWCFRTEGRMPRYLLFYAVAGASL</sequence>
<keyword evidence="3" id="KW-1185">Reference proteome</keyword>
<feature type="transmembrane region" description="Helical" evidence="1">
    <location>
        <begin position="82"/>
        <end position="104"/>
    </location>
</feature>
<dbReference type="PANTHER" id="PTHR31331:SF1">
    <property type="entry name" value="CYSTEINE RICH SECRETORY PROTEIN LCCL DOMAIN CONTAINING 2"/>
    <property type="match status" value="1"/>
</dbReference>
<dbReference type="HOGENOM" id="CLU_2009325_0_0_1"/>
<evidence type="ECO:0000256" key="1">
    <source>
        <dbReference type="SAM" id="Phobius"/>
    </source>
</evidence>
<evidence type="ECO:0000313" key="3">
    <source>
        <dbReference type="Proteomes" id="UP000019471"/>
    </source>
</evidence>
<reference evidence="2 3" key="1">
    <citation type="submission" date="2013-03" db="EMBL/GenBank/DDBJ databases">
        <title>The Genome Sequence of Cladophialophora psammophila CBS 110553.</title>
        <authorList>
            <consortium name="The Broad Institute Genomics Platform"/>
            <person name="Cuomo C."/>
            <person name="de Hoog S."/>
            <person name="Gorbushina A."/>
            <person name="Walker B."/>
            <person name="Young S.K."/>
            <person name="Zeng Q."/>
            <person name="Gargeya S."/>
            <person name="Fitzgerald M."/>
            <person name="Haas B."/>
            <person name="Abouelleil A."/>
            <person name="Allen A.W."/>
            <person name="Alvarado L."/>
            <person name="Arachchi H.M."/>
            <person name="Berlin A.M."/>
            <person name="Chapman S.B."/>
            <person name="Gainer-Dewar J."/>
            <person name="Goldberg J."/>
            <person name="Griggs A."/>
            <person name="Gujja S."/>
            <person name="Hansen M."/>
            <person name="Howarth C."/>
            <person name="Imamovic A."/>
            <person name="Ireland A."/>
            <person name="Larimer J."/>
            <person name="McCowan C."/>
            <person name="Murphy C."/>
            <person name="Pearson M."/>
            <person name="Poon T.W."/>
            <person name="Priest M."/>
            <person name="Roberts A."/>
            <person name="Saif S."/>
            <person name="Shea T."/>
            <person name="Sisk P."/>
            <person name="Sykes S."/>
            <person name="Wortman J."/>
            <person name="Nusbaum C."/>
            <person name="Birren B."/>
        </authorList>
    </citation>
    <scope>NUCLEOTIDE SEQUENCE [LARGE SCALE GENOMIC DNA]</scope>
    <source>
        <strain evidence="2 3">CBS 110553</strain>
    </source>
</reference>
<dbReference type="GeneID" id="19187422"/>
<evidence type="ECO:0000313" key="2">
    <source>
        <dbReference type="EMBL" id="EXJ74395.1"/>
    </source>
</evidence>
<dbReference type="RefSeq" id="XP_007741495.1">
    <property type="nucleotide sequence ID" value="XM_007743305.1"/>
</dbReference>
<organism evidence="2 3">
    <name type="scientific">Cladophialophora psammophila CBS 110553</name>
    <dbReference type="NCBI Taxonomy" id="1182543"/>
    <lineage>
        <taxon>Eukaryota</taxon>
        <taxon>Fungi</taxon>
        <taxon>Dikarya</taxon>
        <taxon>Ascomycota</taxon>
        <taxon>Pezizomycotina</taxon>
        <taxon>Eurotiomycetes</taxon>
        <taxon>Chaetothyriomycetidae</taxon>
        <taxon>Chaetothyriales</taxon>
        <taxon>Herpotrichiellaceae</taxon>
        <taxon>Cladophialophora</taxon>
    </lineage>
</organism>
<feature type="non-terminal residue" evidence="2">
    <location>
        <position position="1"/>
    </location>
</feature>
<accession>W9XAQ1</accession>
<comment type="caution">
    <text evidence="2">The sequence shown here is derived from an EMBL/GenBank/DDBJ whole genome shotgun (WGS) entry which is preliminary data.</text>
</comment>
<dbReference type="EMBL" id="AMGX01000003">
    <property type="protein sequence ID" value="EXJ74395.1"/>
    <property type="molecule type" value="Genomic_DNA"/>
</dbReference>
<dbReference type="AlphaFoldDB" id="W9XAQ1"/>
<dbReference type="PANTHER" id="PTHR31331">
    <property type="entry name" value="LCCL DOMAIN PROTEIN (AFU_ORTHOLOGUE AFUA_5G08630)"/>
    <property type="match status" value="1"/>
</dbReference>
<dbReference type="STRING" id="1182543.W9XAQ1"/>
<dbReference type="eggNOG" id="ENOG502QUEX">
    <property type="taxonomic scope" value="Eukaryota"/>
</dbReference>
<keyword evidence="1" id="KW-0472">Membrane</keyword>
<gene>
    <name evidence="2" type="ORF">A1O5_02691</name>
</gene>
<dbReference type="OrthoDB" id="441660at2759"/>
<dbReference type="InterPro" id="IPR051957">
    <property type="entry name" value="CRISP-LCCL_domain"/>
</dbReference>
<name>W9XAQ1_9EURO</name>
<dbReference type="Proteomes" id="UP000019471">
    <property type="component" value="Unassembled WGS sequence"/>
</dbReference>
<keyword evidence="1" id="KW-1133">Transmembrane helix</keyword>
<proteinExistence type="predicted"/>
<feature type="non-terminal residue" evidence="2">
    <location>
        <position position="124"/>
    </location>
</feature>